<dbReference type="HAMAP" id="MF_01465">
    <property type="entry name" value="SecY"/>
    <property type="match status" value="1"/>
</dbReference>
<feature type="transmembrane region" description="Helical" evidence="9">
    <location>
        <begin position="309"/>
        <end position="329"/>
    </location>
</feature>
<comment type="caution">
    <text evidence="13">The sequence shown here is derived from an EMBL/GenBank/DDBJ whole genome shotgun (WGS) entry which is preliminary data.</text>
</comment>
<evidence type="ECO:0000313" key="14">
    <source>
        <dbReference type="Proteomes" id="UP001597343"/>
    </source>
</evidence>
<dbReference type="SUPFAM" id="SSF103491">
    <property type="entry name" value="Preprotein translocase SecY subunit"/>
    <property type="match status" value="1"/>
</dbReference>
<evidence type="ECO:0000256" key="7">
    <source>
        <dbReference type="ARBA" id="ARBA00023010"/>
    </source>
</evidence>
<comment type="subcellular location">
    <subcellularLocation>
        <location evidence="9">Cell membrane</location>
        <topology evidence="9">Multi-pass membrane protein</topology>
    </subcellularLocation>
    <subcellularLocation>
        <location evidence="1 11">Membrane</location>
        <topology evidence="1 11">Multi-pass membrane protein</topology>
    </subcellularLocation>
</comment>
<feature type="transmembrane region" description="Helical" evidence="9">
    <location>
        <begin position="67"/>
        <end position="92"/>
    </location>
</feature>
<feature type="transmembrane region" description="Helical" evidence="9">
    <location>
        <begin position="365"/>
        <end position="385"/>
    </location>
</feature>
<dbReference type="EMBL" id="JBHUIO010000023">
    <property type="protein sequence ID" value="MFD2172326.1"/>
    <property type="molecule type" value="Genomic_DNA"/>
</dbReference>
<evidence type="ECO:0000256" key="9">
    <source>
        <dbReference type="HAMAP-Rule" id="MF_01465"/>
    </source>
</evidence>
<evidence type="ECO:0000256" key="3">
    <source>
        <dbReference type="ARBA" id="ARBA00022448"/>
    </source>
</evidence>
<feature type="transmembrane region" description="Helical" evidence="9">
    <location>
        <begin position="210"/>
        <end position="232"/>
    </location>
</feature>
<feature type="transmembrane region" description="Helical" evidence="9">
    <location>
        <begin position="391"/>
        <end position="409"/>
    </location>
</feature>
<dbReference type="PANTHER" id="PTHR10906">
    <property type="entry name" value="SECY/SEC61-ALPHA FAMILY MEMBER"/>
    <property type="match status" value="1"/>
</dbReference>
<feature type="transmembrane region" description="Helical" evidence="9">
    <location>
        <begin position="112"/>
        <end position="133"/>
    </location>
</feature>
<reference evidence="14" key="1">
    <citation type="journal article" date="2019" name="Int. J. Syst. Evol. Microbiol.">
        <title>The Global Catalogue of Microorganisms (GCM) 10K type strain sequencing project: providing services to taxonomists for standard genome sequencing and annotation.</title>
        <authorList>
            <consortium name="The Broad Institute Genomics Platform"/>
            <consortium name="The Broad Institute Genome Sequencing Center for Infectious Disease"/>
            <person name="Wu L."/>
            <person name="Ma J."/>
        </authorList>
    </citation>
    <scope>NUCLEOTIDE SEQUENCE [LARGE SCALE GENOMIC DNA]</scope>
    <source>
        <strain evidence="14">CGMCC 1.13574</strain>
    </source>
</reference>
<keyword evidence="5 9" id="KW-0653">Protein transport</keyword>
<keyword evidence="4 9" id="KW-0812">Transmembrane</keyword>
<dbReference type="PROSITE" id="PS00756">
    <property type="entry name" value="SECY_2"/>
    <property type="match status" value="1"/>
</dbReference>
<evidence type="ECO:0000256" key="12">
    <source>
        <dbReference type="RuleBase" id="RU004349"/>
    </source>
</evidence>
<comment type="function">
    <text evidence="9 10">The central subunit of the protein translocation channel SecYEG. Consists of two halves formed by TMs 1-5 and 6-10. These two domains form a lateral gate at the front which open onto the bilayer between TMs 2 and 7, and are clamped together by SecE at the back. The channel is closed by both a pore ring composed of hydrophobic SecY resides and a short helix (helix 2A) on the extracellular side of the membrane which forms a plug. The plug probably moves laterally to allow the channel to open. The ring and the pore may move independently.</text>
</comment>
<dbReference type="RefSeq" id="WP_386049712.1">
    <property type="nucleotide sequence ID" value="NZ_JBHUIO010000023.1"/>
</dbReference>
<dbReference type="PRINTS" id="PR00303">
    <property type="entry name" value="SECYTRNLCASE"/>
</dbReference>
<evidence type="ECO:0000256" key="1">
    <source>
        <dbReference type="ARBA" id="ARBA00004141"/>
    </source>
</evidence>
<evidence type="ECO:0000256" key="8">
    <source>
        <dbReference type="ARBA" id="ARBA00023136"/>
    </source>
</evidence>
<dbReference type="InterPro" id="IPR026593">
    <property type="entry name" value="SecY"/>
</dbReference>
<evidence type="ECO:0000256" key="2">
    <source>
        <dbReference type="ARBA" id="ARBA00005751"/>
    </source>
</evidence>
<dbReference type="PIRSF" id="PIRSF004557">
    <property type="entry name" value="SecY"/>
    <property type="match status" value="1"/>
</dbReference>
<keyword evidence="8 9" id="KW-0472">Membrane</keyword>
<name>A0ABW5A3C6_9BACL</name>
<feature type="transmembrane region" description="Helical" evidence="9">
    <location>
        <begin position="173"/>
        <end position="190"/>
    </location>
</feature>
<keyword evidence="9" id="KW-1003">Cell membrane</keyword>
<evidence type="ECO:0000256" key="11">
    <source>
        <dbReference type="RuleBase" id="RU003484"/>
    </source>
</evidence>
<feature type="transmembrane region" description="Helical" evidence="9">
    <location>
        <begin position="266"/>
        <end position="289"/>
    </location>
</feature>
<comment type="subunit">
    <text evidence="9">Component of the Sec protein translocase complex. Heterotrimer consisting of SecY, SecE and SecG subunits. The heterotrimers can form oligomers, although 1 heterotrimer is thought to be able to translocate proteins. Interacts with the ribosome. Interacts with SecDF, and other proteins may be involved. Interacts with SecA.</text>
</comment>
<dbReference type="Proteomes" id="UP001597343">
    <property type="component" value="Unassembled WGS sequence"/>
</dbReference>
<feature type="transmembrane region" description="Helical" evidence="9">
    <location>
        <begin position="145"/>
        <end position="166"/>
    </location>
</feature>
<evidence type="ECO:0000256" key="10">
    <source>
        <dbReference type="RuleBase" id="RU000537"/>
    </source>
</evidence>
<sequence>MFTTIANIWKVSDLRNRILFTLLMILVFRIGSFIPVPNVNAKALAEIGDNPIFGMLNTFSGGALQNFSIFAMSITPYITASIIVQLLGMGVLKKFEEWQKEGDSGRKKLAQITRYGTIVLGMIQAFGLSVTFNNQLPGLITDTSWTGYALITLTLTAGTAFLMWLGEQITERGIGNGISIVIFAGIIAGVERGARTIYETWFYNQEALGMSYVKLALLLVGVVLLIAAIVFVQQGVRRIPVQYAKRVVGRKMYGGQSTHIPLKVNAAGVIPVIFASSLLMFPVTIAQFLPASVVTDWIKARLAFGQPLYVIFEVILIIFFTYFYTFVQINPVQLSDGMKKNGGFIPGIRPGKPTEMFITRVMNRITLSGALFLAAISAMPVVFMGATDLNLYFGGTGLLIVVGVALDTMKQVESQLLQRHYKGFIRK</sequence>
<gene>
    <name evidence="9 13" type="primary">secY</name>
    <name evidence="13" type="ORF">ACFSOY_20495</name>
</gene>
<evidence type="ECO:0000313" key="13">
    <source>
        <dbReference type="EMBL" id="MFD2172326.1"/>
    </source>
</evidence>
<dbReference type="Gene3D" id="1.10.3370.10">
    <property type="entry name" value="SecY subunit domain"/>
    <property type="match status" value="1"/>
</dbReference>
<keyword evidence="14" id="KW-1185">Reference proteome</keyword>
<keyword evidence="6 9" id="KW-1133">Transmembrane helix</keyword>
<accession>A0ABW5A3C6</accession>
<proteinExistence type="inferred from homology"/>
<dbReference type="InterPro" id="IPR023201">
    <property type="entry name" value="SecY_dom_sf"/>
</dbReference>
<dbReference type="InterPro" id="IPR030659">
    <property type="entry name" value="SecY_CS"/>
</dbReference>
<keyword evidence="7 9" id="KW-0811">Translocation</keyword>
<comment type="similarity">
    <text evidence="2 9 12">Belongs to the SecY/SEC61-alpha family.</text>
</comment>
<keyword evidence="3 9" id="KW-0813">Transport</keyword>
<dbReference type="NCBIfam" id="TIGR00967">
    <property type="entry name" value="3a0501s007"/>
    <property type="match status" value="1"/>
</dbReference>
<organism evidence="13 14">
    <name type="scientific">Tumebacillus lipolyticus</name>
    <dbReference type="NCBI Taxonomy" id="1280370"/>
    <lineage>
        <taxon>Bacteria</taxon>
        <taxon>Bacillati</taxon>
        <taxon>Bacillota</taxon>
        <taxon>Bacilli</taxon>
        <taxon>Bacillales</taxon>
        <taxon>Alicyclobacillaceae</taxon>
        <taxon>Tumebacillus</taxon>
    </lineage>
</organism>
<evidence type="ECO:0000256" key="5">
    <source>
        <dbReference type="ARBA" id="ARBA00022927"/>
    </source>
</evidence>
<evidence type="ECO:0000256" key="6">
    <source>
        <dbReference type="ARBA" id="ARBA00022989"/>
    </source>
</evidence>
<dbReference type="InterPro" id="IPR002208">
    <property type="entry name" value="SecY/SEC61-alpha"/>
</dbReference>
<protein>
    <recommendedName>
        <fullName evidence="9 10">Protein translocase subunit SecY</fullName>
    </recommendedName>
</protein>
<dbReference type="PROSITE" id="PS00755">
    <property type="entry name" value="SECY_1"/>
    <property type="match status" value="1"/>
</dbReference>
<evidence type="ECO:0000256" key="4">
    <source>
        <dbReference type="ARBA" id="ARBA00022692"/>
    </source>
</evidence>
<feature type="transmembrane region" description="Helical" evidence="9">
    <location>
        <begin position="18"/>
        <end position="36"/>
    </location>
</feature>
<dbReference type="Pfam" id="PF00344">
    <property type="entry name" value="SecY"/>
    <property type="match status" value="1"/>
</dbReference>